<dbReference type="RefSeq" id="WP_342713668.1">
    <property type="nucleotide sequence ID" value="NZ_FOLH01000001.1"/>
</dbReference>
<keyword evidence="5 6" id="KW-0472">Membrane</keyword>
<feature type="transmembrane region" description="Helical" evidence="6">
    <location>
        <begin position="58"/>
        <end position="78"/>
    </location>
</feature>
<evidence type="ECO:0000256" key="5">
    <source>
        <dbReference type="ARBA" id="ARBA00023136"/>
    </source>
</evidence>
<proteinExistence type="predicted"/>
<dbReference type="Pfam" id="PF03788">
    <property type="entry name" value="LrgA"/>
    <property type="match status" value="1"/>
</dbReference>
<evidence type="ECO:0000313" key="7">
    <source>
        <dbReference type="EMBL" id="SFB86412.1"/>
    </source>
</evidence>
<feature type="transmembrane region" description="Helical" evidence="6">
    <location>
        <begin position="84"/>
        <end position="106"/>
    </location>
</feature>
<protein>
    <submittedName>
        <fullName evidence="7">Holin-like protein</fullName>
    </submittedName>
</protein>
<keyword evidence="2" id="KW-1003">Cell membrane</keyword>
<reference evidence="7 8" key="1">
    <citation type="submission" date="2016-10" db="EMBL/GenBank/DDBJ databases">
        <authorList>
            <person name="de Groot N.N."/>
        </authorList>
    </citation>
    <scope>NUCLEOTIDE SEQUENCE [LARGE SCALE GENOMIC DNA]</scope>
    <source>
        <strain evidence="7 8">DSM 18438</strain>
    </source>
</reference>
<dbReference type="AlphaFoldDB" id="A0A1I1EIH2"/>
<feature type="transmembrane region" description="Helical" evidence="6">
    <location>
        <begin position="26"/>
        <end position="43"/>
    </location>
</feature>
<dbReference type="GO" id="GO:0005886">
    <property type="term" value="C:plasma membrane"/>
    <property type="evidence" value="ECO:0007669"/>
    <property type="project" value="UniProtKB-SubCell"/>
</dbReference>
<comment type="subcellular location">
    <subcellularLocation>
        <location evidence="1">Cell membrane</location>
        <topology evidence="1">Multi-pass membrane protein</topology>
    </subcellularLocation>
</comment>
<evidence type="ECO:0000256" key="3">
    <source>
        <dbReference type="ARBA" id="ARBA00022692"/>
    </source>
</evidence>
<dbReference type="PANTHER" id="PTHR33931">
    <property type="entry name" value="HOLIN-LIKE PROTEIN CIDA-RELATED"/>
    <property type="match status" value="1"/>
</dbReference>
<dbReference type="EMBL" id="FOLH01000001">
    <property type="protein sequence ID" value="SFB86412.1"/>
    <property type="molecule type" value="Genomic_DNA"/>
</dbReference>
<sequence>MLLQGFAVLLGFQLLGEILVLVTGILVPGPVLGMAFLLLFLLLRQQVPEPTRQTSEGLLRYLPLLFVPAGVGLINHGLLLKQDFGVIAITLIVSTALTLAVTVLVLQGLKKYLGASNDQ</sequence>
<dbReference type="InterPro" id="IPR005538">
    <property type="entry name" value="LrgA/CidA"/>
</dbReference>
<accession>A0A1I1EIH2</accession>
<keyword evidence="4 6" id="KW-1133">Transmembrane helix</keyword>
<dbReference type="PANTHER" id="PTHR33931:SF2">
    <property type="entry name" value="HOLIN-LIKE PROTEIN CIDA"/>
    <property type="match status" value="1"/>
</dbReference>
<evidence type="ECO:0000256" key="2">
    <source>
        <dbReference type="ARBA" id="ARBA00022475"/>
    </source>
</evidence>
<name>A0A1I1EIH2_9GAMM</name>
<keyword evidence="3 6" id="KW-0812">Transmembrane</keyword>
<keyword evidence="8" id="KW-1185">Reference proteome</keyword>
<dbReference type="STRING" id="1122252.SAMN05660443_0603"/>
<dbReference type="Proteomes" id="UP000199058">
    <property type="component" value="Unassembled WGS sequence"/>
</dbReference>
<gene>
    <name evidence="7" type="ORF">SAMN05660443_0603</name>
</gene>
<organism evidence="7 8">
    <name type="scientific">Marinospirillum celere</name>
    <dbReference type="NCBI Taxonomy" id="1122252"/>
    <lineage>
        <taxon>Bacteria</taxon>
        <taxon>Pseudomonadati</taxon>
        <taxon>Pseudomonadota</taxon>
        <taxon>Gammaproteobacteria</taxon>
        <taxon>Oceanospirillales</taxon>
        <taxon>Oceanospirillaceae</taxon>
        <taxon>Marinospirillum</taxon>
    </lineage>
</organism>
<evidence type="ECO:0000256" key="4">
    <source>
        <dbReference type="ARBA" id="ARBA00022989"/>
    </source>
</evidence>
<evidence type="ECO:0000256" key="6">
    <source>
        <dbReference type="SAM" id="Phobius"/>
    </source>
</evidence>
<evidence type="ECO:0000313" key="8">
    <source>
        <dbReference type="Proteomes" id="UP000199058"/>
    </source>
</evidence>
<evidence type="ECO:0000256" key="1">
    <source>
        <dbReference type="ARBA" id="ARBA00004651"/>
    </source>
</evidence>